<feature type="compositionally biased region" description="Pro residues" evidence="6">
    <location>
        <begin position="98"/>
        <end position="107"/>
    </location>
</feature>
<dbReference type="InterPro" id="IPR006612">
    <property type="entry name" value="THAP_Znf"/>
</dbReference>
<dbReference type="Proteomes" id="UP000545435">
    <property type="component" value="Unassembled WGS sequence"/>
</dbReference>
<proteinExistence type="predicted"/>
<dbReference type="PANTHER" id="PTHR47502:SF1">
    <property type="entry name" value="THAP DOMAIN-CONTAINING PROTEIN 7"/>
    <property type="match status" value="1"/>
</dbReference>
<dbReference type="InterPro" id="IPR026519">
    <property type="entry name" value="THAP7"/>
</dbReference>
<evidence type="ECO:0000256" key="5">
    <source>
        <dbReference type="PROSITE-ProRule" id="PRU00309"/>
    </source>
</evidence>
<name>A0A7L0DQ05_9CHAR</name>
<evidence type="ECO:0000313" key="8">
    <source>
        <dbReference type="EMBL" id="NXJ72805.1"/>
    </source>
</evidence>
<feature type="non-terminal residue" evidence="8">
    <location>
        <position position="1"/>
    </location>
</feature>
<evidence type="ECO:0000256" key="4">
    <source>
        <dbReference type="ARBA" id="ARBA00023125"/>
    </source>
</evidence>
<keyword evidence="2 5" id="KW-0863">Zinc-finger</keyword>
<evidence type="ECO:0000256" key="1">
    <source>
        <dbReference type="ARBA" id="ARBA00022723"/>
    </source>
</evidence>
<keyword evidence="4 5" id="KW-0238">DNA-binding</keyword>
<accession>A0A7L0DQ05</accession>
<evidence type="ECO:0000256" key="3">
    <source>
        <dbReference type="ARBA" id="ARBA00022833"/>
    </source>
</evidence>
<feature type="domain" description="THAP-type" evidence="7">
    <location>
        <begin position="1"/>
        <end position="73"/>
    </location>
</feature>
<evidence type="ECO:0000256" key="6">
    <source>
        <dbReference type="SAM" id="MobiDB-lite"/>
    </source>
</evidence>
<reference evidence="8 9" key="1">
    <citation type="submission" date="2019-09" db="EMBL/GenBank/DDBJ databases">
        <title>Bird 10,000 Genomes (B10K) Project - Family phase.</title>
        <authorList>
            <person name="Zhang G."/>
        </authorList>
    </citation>
    <scope>NUCLEOTIDE SEQUENCE [LARGE SCALE GENOMIC DNA]</scope>
    <source>
        <strain evidence="8">B10K-DU-006-20</strain>
        <tissue evidence="8">Mixed tissue sample</tissue>
    </source>
</reference>
<sequence>VCVPKKRLPKKDNPRRALWLENSRRRDPSGGGRWDPASKYIYFCSQHFEKSCFEIVGFRGLWGILGTTPPTLPPPPFITFKWIHPKPGVDFGGTPRTSPAPQPPPPKVLGVPQGWGGGQRDPPLSSPPPLFCFPGENDDPGAPPAGDHGGVPALPCPSGARGQIPEDDEVLVAVEDDDGGVASLLPQPRPVSPSLYMLRLPPRAGAYIQAEHSYQVGSALLWKR</sequence>
<dbReference type="PROSITE" id="PS50950">
    <property type="entry name" value="ZF_THAP"/>
    <property type="match status" value="1"/>
</dbReference>
<dbReference type="EMBL" id="VXAI01001445">
    <property type="protein sequence ID" value="NXJ72805.1"/>
    <property type="molecule type" value="Genomic_DNA"/>
</dbReference>
<comment type="caution">
    <text evidence="8">The sequence shown here is derived from an EMBL/GenBank/DDBJ whole genome shotgun (WGS) entry which is preliminary data.</text>
</comment>
<gene>
    <name evidence="8" type="primary">Thap7</name>
    <name evidence="8" type="ORF">ROSBEN_R13261</name>
</gene>
<keyword evidence="3" id="KW-0862">Zinc</keyword>
<evidence type="ECO:0000313" key="9">
    <source>
        <dbReference type="Proteomes" id="UP000545435"/>
    </source>
</evidence>
<feature type="region of interest" description="Disordered" evidence="6">
    <location>
        <begin position="88"/>
        <end position="163"/>
    </location>
</feature>
<organism evidence="8 9">
    <name type="scientific">Rostratula benghalensis</name>
    <name type="common">greater painted-snipe</name>
    <dbReference type="NCBI Taxonomy" id="118793"/>
    <lineage>
        <taxon>Eukaryota</taxon>
        <taxon>Metazoa</taxon>
        <taxon>Chordata</taxon>
        <taxon>Craniata</taxon>
        <taxon>Vertebrata</taxon>
        <taxon>Euteleostomi</taxon>
        <taxon>Archelosauria</taxon>
        <taxon>Archosauria</taxon>
        <taxon>Dinosauria</taxon>
        <taxon>Saurischia</taxon>
        <taxon>Theropoda</taxon>
        <taxon>Coelurosauria</taxon>
        <taxon>Aves</taxon>
        <taxon>Neognathae</taxon>
        <taxon>Neoaves</taxon>
        <taxon>Charadriiformes</taxon>
        <taxon>Rostratulidae</taxon>
        <taxon>Rostratula</taxon>
    </lineage>
</organism>
<keyword evidence="9" id="KW-1185">Reference proteome</keyword>
<feature type="non-terminal residue" evidence="8">
    <location>
        <position position="224"/>
    </location>
</feature>
<protein>
    <submittedName>
        <fullName evidence="8">THAP7 protein</fullName>
    </submittedName>
</protein>
<evidence type="ECO:0000259" key="7">
    <source>
        <dbReference type="PROSITE" id="PS50950"/>
    </source>
</evidence>
<evidence type="ECO:0000256" key="2">
    <source>
        <dbReference type="ARBA" id="ARBA00022771"/>
    </source>
</evidence>
<feature type="region of interest" description="Disordered" evidence="6">
    <location>
        <begin position="1"/>
        <end position="32"/>
    </location>
</feature>
<dbReference type="AlphaFoldDB" id="A0A7L0DQ05"/>
<dbReference type="GO" id="GO:0006355">
    <property type="term" value="P:regulation of DNA-templated transcription"/>
    <property type="evidence" value="ECO:0007669"/>
    <property type="project" value="TreeGrafter"/>
</dbReference>
<dbReference type="GO" id="GO:0008270">
    <property type="term" value="F:zinc ion binding"/>
    <property type="evidence" value="ECO:0007669"/>
    <property type="project" value="UniProtKB-KW"/>
</dbReference>
<keyword evidence="1" id="KW-0479">Metal-binding</keyword>
<feature type="compositionally biased region" description="Low complexity" evidence="6">
    <location>
        <begin position="144"/>
        <end position="153"/>
    </location>
</feature>
<dbReference type="GO" id="GO:0003677">
    <property type="term" value="F:DNA binding"/>
    <property type="evidence" value="ECO:0007669"/>
    <property type="project" value="UniProtKB-UniRule"/>
</dbReference>
<dbReference type="PANTHER" id="PTHR47502">
    <property type="entry name" value="THAP DOMAIN-CONTAINING PROTEIN 7"/>
    <property type="match status" value="1"/>
</dbReference>
<dbReference type="SUPFAM" id="SSF57716">
    <property type="entry name" value="Glucocorticoid receptor-like (DNA-binding domain)"/>
    <property type="match status" value="1"/>
</dbReference>
<dbReference type="GO" id="GO:0005634">
    <property type="term" value="C:nucleus"/>
    <property type="evidence" value="ECO:0007669"/>
    <property type="project" value="TreeGrafter"/>
</dbReference>